<dbReference type="InterPro" id="IPR001851">
    <property type="entry name" value="ABC_transp_permease"/>
</dbReference>
<keyword evidence="3 6" id="KW-0812">Transmembrane</keyword>
<keyword evidence="5 6" id="KW-0472">Membrane</keyword>
<feature type="transmembrane region" description="Helical" evidence="6">
    <location>
        <begin position="293"/>
        <end position="313"/>
    </location>
</feature>
<sequence>MEMMLQKKNLPYMVIPLLIMLIPLFLKDAYFMQIFILFFMYVILATGWNIIGGFTGQVSFGHGVFFAIGAYSSAMLSLRFELSPWIGMVVGMVISAFVALAIGLPFFRLSGHYFAIATLALAGIASALSLNWDFIGGSTGLYLPIKESGFWNLQFGADKIQYYYIVFFLAILAVLFSLYLSRSRVGYYFRAIKENGEAAASLGIDVLKYKLLAFVYSAVIVSIGGTFYSQYYLYVNPEGVLNSDIGIQMVLMTVLGGVGTIIGPIIGAAFLVPLSELIRGYIGGTFTGVDQMIYAFIIILVVTMQPTGIIGFLKKKNRKPGYLNKKIPKTGGDLHD</sequence>
<reference evidence="8" key="1">
    <citation type="submission" date="2015-07" db="EMBL/GenBank/DDBJ databases">
        <title>Genome sequencing project for genomic taxonomy and phylogenomics of Bacillus-like bacteria.</title>
        <authorList>
            <person name="Liu B."/>
            <person name="Wang J."/>
            <person name="Zhu Y."/>
            <person name="Liu G."/>
            <person name="Chen Q."/>
            <person name="Chen Z."/>
            <person name="Lan J."/>
            <person name="Che J."/>
            <person name="Ge C."/>
            <person name="Shi H."/>
            <person name="Pan Z."/>
            <person name="Liu X."/>
        </authorList>
    </citation>
    <scope>NUCLEOTIDE SEQUENCE [LARGE SCALE GENOMIC DNA]</scope>
    <source>
        <strain evidence="8">FJAT-27997</strain>
    </source>
</reference>
<keyword evidence="4 6" id="KW-1133">Transmembrane helix</keyword>
<proteinExistence type="predicted"/>
<feature type="transmembrane region" description="Helical" evidence="6">
    <location>
        <begin position="245"/>
        <end position="272"/>
    </location>
</feature>
<evidence type="ECO:0000256" key="3">
    <source>
        <dbReference type="ARBA" id="ARBA00022692"/>
    </source>
</evidence>
<dbReference type="AlphaFoldDB" id="A0A0K9GSY8"/>
<feature type="transmembrane region" description="Helical" evidence="6">
    <location>
        <begin position="9"/>
        <end position="26"/>
    </location>
</feature>
<comment type="subcellular location">
    <subcellularLocation>
        <location evidence="1">Cell membrane</location>
        <topology evidence="1">Multi-pass membrane protein</topology>
    </subcellularLocation>
</comment>
<dbReference type="PANTHER" id="PTHR30482:SF10">
    <property type="entry name" value="HIGH-AFFINITY BRANCHED-CHAIN AMINO ACID TRANSPORT PROTEIN BRAE"/>
    <property type="match status" value="1"/>
</dbReference>
<keyword evidence="2" id="KW-1003">Cell membrane</keyword>
<evidence type="ECO:0000256" key="1">
    <source>
        <dbReference type="ARBA" id="ARBA00004651"/>
    </source>
</evidence>
<dbReference type="CDD" id="cd06581">
    <property type="entry name" value="TM_PBP1_LivM_like"/>
    <property type="match status" value="1"/>
</dbReference>
<feature type="transmembrane region" description="Helical" evidence="6">
    <location>
        <begin position="113"/>
        <end position="132"/>
    </location>
</feature>
<dbReference type="Pfam" id="PF02653">
    <property type="entry name" value="BPD_transp_2"/>
    <property type="match status" value="1"/>
</dbReference>
<dbReference type="GO" id="GO:0005886">
    <property type="term" value="C:plasma membrane"/>
    <property type="evidence" value="ECO:0007669"/>
    <property type="project" value="UniProtKB-SubCell"/>
</dbReference>
<comment type="caution">
    <text evidence="7">The sequence shown here is derived from an EMBL/GenBank/DDBJ whole genome shotgun (WGS) entry which is preliminary data.</text>
</comment>
<dbReference type="STRING" id="1679170.AC625_09430"/>
<dbReference type="PANTHER" id="PTHR30482">
    <property type="entry name" value="HIGH-AFFINITY BRANCHED-CHAIN AMINO ACID TRANSPORT SYSTEM PERMEASE"/>
    <property type="match status" value="1"/>
</dbReference>
<evidence type="ECO:0000256" key="2">
    <source>
        <dbReference type="ARBA" id="ARBA00022475"/>
    </source>
</evidence>
<evidence type="ECO:0000256" key="5">
    <source>
        <dbReference type="ARBA" id="ARBA00023136"/>
    </source>
</evidence>
<evidence type="ECO:0000313" key="7">
    <source>
        <dbReference type="EMBL" id="KMY49731.1"/>
    </source>
</evidence>
<feature type="transmembrane region" description="Helical" evidence="6">
    <location>
        <begin position="58"/>
        <end position="78"/>
    </location>
</feature>
<gene>
    <name evidence="7" type="ORF">AC625_09430</name>
</gene>
<dbReference type="EMBL" id="LFZW01000001">
    <property type="protein sequence ID" value="KMY49731.1"/>
    <property type="molecule type" value="Genomic_DNA"/>
</dbReference>
<keyword evidence="8" id="KW-1185">Reference proteome</keyword>
<name>A0A0K9GSY8_9BACI</name>
<dbReference type="PATRIC" id="fig|1679170.3.peg.2084"/>
<feature type="transmembrane region" description="Helical" evidence="6">
    <location>
        <begin position="160"/>
        <end position="180"/>
    </location>
</feature>
<evidence type="ECO:0008006" key="9">
    <source>
        <dbReference type="Google" id="ProtNLM"/>
    </source>
</evidence>
<feature type="transmembrane region" description="Helical" evidence="6">
    <location>
        <begin position="211"/>
        <end position="233"/>
    </location>
</feature>
<feature type="transmembrane region" description="Helical" evidence="6">
    <location>
        <begin position="32"/>
        <end position="51"/>
    </location>
</feature>
<accession>A0A0K9GSY8</accession>
<evidence type="ECO:0000313" key="8">
    <source>
        <dbReference type="Proteomes" id="UP000037146"/>
    </source>
</evidence>
<dbReference type="InterPro" id="IPR043428">
    <property type="entry name" value="LivM-like"/>
</dbReference>
<protein>
    <recommendedName>
        <fullName evidence="9">Branched-chain amino acid ABC transporter permease</fullName>
    </recommendedName>
</protein>
<evidence type="ECO:0000256" key="6">
    <source>
        <dbReference type="SAM" id="Phobius"/>
    </source>
</evidence>
<dbReference type="GO" id="GO:0015658">
    <property type="term" value="F:branched-chain amino acid transmembrane transporter activity"/>
    <property type="evidence" value="ECO:0007669"/>
    <property type="project" value="InterPro"/>
</dbReference>
<dbReference type="OrthoDB" id="9789927at2"/>
<feature type="transmembrane region" description="Helical" evidence="6">
    <location>
        <begin position="84"/>
        <end position="106"/>
    </location>
</feature>
<dbReference type="Proteomes" id="UP000037146">
    <property type="component" value="Unassembled WGS sequence"/>
</dbReference>
<evidence type="ECO:0000256" key="4">
    <source>
        <dbReference type="ARBA" id="ARBA00022989"/>
    </source>
</evidence>
<organism evidence="7 8">
    <name type="scientific">Peribacillus loiseleuriae</name>
    <dbReference type="NCBI Taxonomy" id="1679170"/>
    <lineage>
        <taxon>Bacteria</taxon>
        <taxon>Bacillati</taxon>
        <taxon>Bacillota</taxon>
        <taxon>Bacilli</taxon>
        <taxon>Bacillales</taxon>
        <taxon>Bacillaceae</taxon>
        <taxon>Peribacillus</taxon>
    </lineage>
</organism>